<dbReference type="CDD" id="cd00090">
    <property type="entry name" value="HTH_ARSR"/>
    <property type="match status" value="1"/>
</dbReference>
<dbReference type="InterPro" id="IPR036388">
    <property type="entry name" value="WH-like_DNA-bd_sf"/>
</dbReference>
<dbReference type="NCBIfam" id="NF033788">
    <property type="entry name" value="HTH_metalloreg"/>
    <property type="match status" value="1"/>
</dbReference>
<proteinExistence type="predicted"/>
<organism evidence="2 3">
    <name type="scientific">Hyphococcus lacteus</name>
    <dbReference type="NCBI Taxonomy" id="3143536"/>
    <lineage>
        <taxon>Bacteria</taxon>
        <taxon>Pseudomonadati</taxon>
        <taxon>Pseudomonadota</taxon>
        <taxon>Alphaproteobacteria</taxon>
        <taxon>Parvularculales</taxon>
        <taxon>Parvularculaceae</taxon>
        <taxon>Hyphococcus</taxon>
    </lineage>
</organism>
<dbReference type="EMBL" id="JBEHZE010000001">
    <property type="protein sequence ID" value="MEX6633809.1"/>
    <property type="molecule type" value="Genomic_DNA"/>
</dbReference>
<dbReference type="RefSeq" id="WP_369313811.1">
    <property type="nucleotide sequence ID" value="NZ_JBEHZE010000001.1"/>
</dbReference>
<protein>
    <submittedName>
        <fullName evidence="2">Metalloregulator ArsR/SmtB family transcription factor</fullName>
    </submittedName>
</protein>
<evidence type="ECO:0000313" key="2">
    <source>
        <dbReference type="EMBL" id="MEX6633809.1"/>
    </source>
</evidence>
<dbReference type="InterPro" id="IPR011991">
    <property type="entry name" value="ArsR-like_HTH"/>
</dbReference>
<dbReference type="SUPFAM" id="SSF46785">
    <property type="entry name" value="Winged helix' DNA-binding domain"/>
    <property type="match status" value="1"/>
</dbReference>
<feature type="domain" description="HTH arsR-type" evidence="1">
    <location>
        <begin position="1"/>
        <end position="103"/>
    </location>
</feature>
<dbReference type="InterPro" id="IPR036390">
    <property type="entry name" value="WH_DNA-bd_sf"/>
</dbReference>
<dbReference type="Pfam" id="PF01022">
    <property type="entry name" value="HTH_5"/>
    <property type="match status" value="1"/>
</dbReference>
<dbReference type="Proteomes" id="UP001560685">
    <property type="component" value="Unassembled WGS sequence"/>
</dbReference>
<dbReference type="PANTHER" id="PTHR38600:SF2">
    <property type="entry name" value="SLL0088 PROTEIN"/>
    <property type="match status" value="1"/>
</dbReference>
<name>A0ABV3Z6Z5_9PROT</name>
<comment type="caution">
    <text evidence="2">The sequence shown here is derived from an EMBL/GenBank/DDBJ whole genome shotgun (WGS) entry which is preliminary data.</text>
</comment>
<dbReference type="PANTHER" id="PTHR38600">
    <property type="entry name" value="TRANSCRIPTIONAL REGULATORY PROTEIN"/>
    <property type="match status" value="1"/>
</dbReference>
<dbReference type="PRINTS" id="PR00778">
    <property type="entry name" value="HTHARSR"/>
</dbReference>
<accession>A0ABV3Z6Z5</accession>
<dbReference type="Gene3D" id="1.10.10.10">
    <property type="entry name" value="Winged helix-like DNA-binding domain superfamily/Winged helix DNA-binding domain"/>
    <property type="match status" value="1"/>
</dbReference>
<dbReference type="PROSITE" id="PS50987">
    <property type="entry name" value="HTH_ARSR_2"/>
    <property type="match status" value="1"/>
</dbReference>
<dbReference type="SMART" id="SM00418">
    <property type="entry name" value="HTH_ARSR"/>
    <property type="match status" value="1"/>
</dbReference>
<evidence type="ECO:0000259" key="1">
    <source>
        <dbReference type="PROSITE" id="PS50987"/>
    </source>
</evidence>
<reference evidence="2 3" key="1">
    <citation type="submission" date="2024-05" db="EMBL/GenBank/DDBJ databases">
        <title>Three bacterial strains, DH-69, EH-24, and ECK-19 isolated from coastal sediments.</title>
        <authorList>
            <person name="Ye Y.-Q."/>
            <person name="Du Z.-J."/>
        </authorList>
    </citation>
    <scope>NUCLEOTIDE SEQUENCE [LARGE SCALE GENOMIC DNA]</scope>
    <source>
        <strain evidence="2 3">ECK-19</strain>
    </source>
</reference>
<gene>
    <name evidence="2" type="ORF">ABFZ84_09650</name>
</gene>
<sequence length="103" mass="11805">MQDQSQPVFRALADPTRRAIITMLSEGPRATGEIASEFDMSRPAVAKHLTILREGGVISVKPRGRERINHLNPQALKRAAMWLNYFDEFWDDRLSNLKKLVEE</sequence>
<dbReference type="InterPro" id="IPR001845">
    <property type="entry name" value="HTH_ArsR_DNA-bd_dom"/>
</dbReference>
<keyword evidence="3" id="KW-1185">Reference proteome</keyword>
<evidence type="ECO:0000313" key="3">
    <source>
        <dbReference type="Proteomes" id="UP001560685"/>
    </source>
</evidence>